<keyword evidence="4" id="KW-1185">Reference proteome</keyword>
<dbReference type="InterPro" id="IPR007712">
    <property type="entry name" value="RelE/ParE_toxin"/>
</dbReference>
<proteinExistence type="inferred from homology"/>
<dbReference type="SUPFAM" id="SSF143011">
    <property type="entry name" value="RelE-like"/>
    <property type="match status" value="1"/>
</dbReference>
<sequence length="86" mass="9795">MSRCRVEFTYAAARAIRKLPKNVRSRLLDAVACLADEPRPPGARKLAGADLAWRVRAGDYRVIYEIEDDALLVTVVRAAHRREVYR</sequence>
<name>A0ABT7TKG7_9MICO</name>
<dbReference type="InterPro" id="IPR035093">
    <property type="entry name" value="RelE/ParE_toxin_dom_sf"/>
</dbReference>
<comment type="caution">
    <text evidence="3">The sequence shown here is derived from an EMBL/GenBank/DDBJ whole genome shotgun (WGS) entry which is preliminary data.</text>
</comment>
<comment type="similarity">
    <text evidence="1">Belongs to the RelE toxin family.</text>
</comment>
<organism evidence="3 4">
    <name type="scientific">Curtobacterium caseinilyticum</name>
    <dbReference type="NCBI Taxonomy" id="3055137"/>
    <lineage>
        <taxon>Bacteria</taxon>
        <taxon>Bacillati</taxon>
        <taxon>Actinomycetota</taxon>
        <taxon>Actinomycetes</taxon>
        <taxon>Micrococcales</taxon>
        <taxon>Microbacteriaceae</taxon>
        <taxon>Curtobacterium</taxon>
    </lineage>
</organism>
<accession>A0ABT7TKG7</accession>
<evidence type="ECO:0000313" key="3">
    <source>
        <dbReference type="EMBL" id="MDM7890076.1"/>
    </source>
</evidence>
<gene>
    <name evidence="3" type="ORF">QUG93_00070</name>
</gene>
<dbReference type="Gene3D" id="3.30.2310.20">
    <property type="entry name" value="RelE-like"/>
    <property type="match status" value="1"/>
</dbReference>
<protein>
    <submittedName>
        <fullName evidence="3">Type II toxin-antitoxin system RelE/ParE family toxin</fullName>
    </submittedName>
</protein>
<dbReference type="RefSeq" id="WP_289471600.1">
    <property type="nucleotide sequence ID" value="NZ_JAUCMN010000001.1"/>
</dbReference>
<dbReference type="Pfam" id="PF05016">
    <property type="entry name" value="ParE_toxin"/>
    <property type="match status" value="1"/>
</dbReference>
<keyword evidence="2" id="KW-1277">Toxin-antitoxin system</keyword>
<evidence type="ECO:0000313" key="4">
    <source>
        <dbReference type="Proteomes" id="UP001236404"/>
    </source>
</evidence>
<reference evidence="3 4" key="1">
    <citation type="submission" date="2023-06" db="EMBL/GenBank/DDBJ databases">
        <authorList>
            <person name="Feng G."/>
            <person name="Li J."/>
            <person name="Zhu H."/>
        </authorList>
    </citation>
    <scope>NUCLEOTIDE SEQUENCE [LARGE SCALE GENOMIC DNA]</scope>
    <source>
        <strain evidence="3 4">RHCKG28</strain>
    </source>
</reference>
<dbReference type="Proteomes" id="UP001236404">
    <property type="component" value="Unassembled WGS sequence"/>
</dbReference>
<evidence type="ECO:0000256" key="1">
    <source>
        <dbReference type="ARBA" id="ARBA00006226"/>
    </source>
</evidence>
<dbReference type="PANTHER" id="PTHR35601:SF1">
    <property type="entry name" value="TOXIN RELE"/>
    <property type="match status" value="1"/>
</dbReference>
<dbReference type="EMBL" id="JAUCMN010000001">
    <property type="protein sequence ID" value="MDM7890076.1"/>
    <property type="molecule type" value="Genomic_DNA"/>
</dbReference>
<dbReference type="PANTHER" id="PTHR35601">
    <property type="entry name" value="TOXIN RELE"/>
    <property type="match status" value="1"/>
</dbReference>
<evidence type="ECO:0000256" key="2">
    <source>
        <dbReference type="ARBA" id="ARBA00022649"/>
    </source>
</evidence>